<dbReference type="SUPFAM" id="SSF54909">
    <property type="entry name" value="Dimeric alpha+beta barrel"/>
    <property type="match status" value="1"/>
</dbReference>
<name>A0A1H2B6Y1_MUCMA</name>
<reference evidence="2 3" key="1">
    <citation type="submission" date="2016-10" db="EMBL/GenBank/DDBJ databases">
        <authorList>
            <person name="de Groot N.N."/>
        </authorList>
    </citation>
    <scope>NUCLEOTIDE SEQUENCE [LARGE SCALE GENOMIC DNA]</scope>
    <source>
        <strain evidence="2 3">MP1X4</strain>
    </source>
</reference>
<keyword evidence="2" id="KW-0560">Oxidoreductase</keyword>
<evidence type="ECO:0000259" key="1">
    <source>
        <dbReference type="PROSITE" id="PS51725"/>
    </source>
</evidence>
<gene>
    <name evidence="2" type="ORF">SAMN05216490_3934</name>
</gene>
<dbReference type="Gene3D" id="3.30.70.100">
    <property type="match status" value="1"/>
</dbReference>
<dbReference type="InterPro" id="IPR011008">
    <property type="entry name" value="Dimeric_a/b-barrel"/>
</dbReference>
<accession>A0A1H2B6Y1</accession>
<dbReference type="Proteomes" id="UP000199679">
    <property type="component" value="Chromosome I"/>
</dbReference>
<dbReference type="Pfam" id="PF03992">
    <property type="entry name" value="ABM"/>
    <property type="match status" value="1"/>
</dbReference>
<organism evidence="2 3">
    <name type="scientific">Mucilaginibacter mallensis</name>
    <dbReference type="NCBI Taxonomy" id="652787"/>
    <lineage>
        <taxon>Bacteria</taxon>
        <taxon>Pseudomonadati</taxon>
        <taxon>Bacteroidota</taxon>
        <taxon>Sphingobacteriia</taxon>
        <taxon>Sphingobacteriales</taxon>
        <taxon>Sphingobacteriaceae</taxon>
        <taxon>Mucilaginibacter</taxon>
    </lineage>
</organism>
<dbReference type="EMBL" id="LT629740">
    <property type="protein sequence ID" value="SDT53699.1"/>
    <property type="molecule type" value="Genomic_DNA"/>
</dbReference>
<dbReference type="InterPro" id="IPR007138">
    <property type="entry name" value="ABM_dom"/>
</dbReference>
<dbReference type="GO" id="GO:0004497">
    <property type="term" value="F:monooxygenase activity"/>
    <property type="evidence" value="ECO:0007669"/>
    <property type="project" value="UniProtKB-KW"/>
</dbReference>
<proteinExistence type="predicted"/>
<evidence type="ECO:0000313" key="3">
    <source>
        <dbReference type="Proteomes" id="UP000199679"/>
    </source>
</evidence>
<keyword evidence="3" id="KW-1185">Reference proteome</keyword>
<protein>
    <submittedName>
        <fullName evidence="2">Heme-degrading monooxygenase HmoA</fullName>
    </submittedName>
</protein>
<dbReference type="AlphaFoldDB" id="A0A1H2B6Y1"/>
<keyword evidence="2" id="KW-0503">Monooxygenase</keyword>
<dbReference type="PROSITE" id="PS51725">
    <property type="entry name" value="ABM"/>
    <property type="match status" value="1"/>
</dbReference>
<dbReference type="STRING" id="652787.SAMN05216490_3934"/>
<sequence>MNLPIYVILKIQLILKIQVQTLNMILEVAVLNVIPGQEDEFLKAFSKAQNIISQMKGYISHQLKRCIENTSQFILLVEWETLTDHTEGFRGSKEYQEWKGLLHHFYDPFPTVEHYE</sequence>
<feature type="domain" description="ABM" evidence="1">
    <location>
        <begin position="25"/>
        <end position="114"/>
    </location>
</feature>
<evidence type="ECO:0000313" key="2">
    <source>
        <dbReference type="EMBL" id="SDT53699.1"/>
    </source>
</evidence>